<dbReference type="AlphaFoldDB" id="A0A518G4U2"/>
<sequence>MASTAVHWGHPWPPEFTAQRFAIPHFHTPAFDCATRARRDSSKVKKLEEWMRLRHSTDATDDDANVKKWQSNFRADKAWNT</sequence>
<name>A0A518G4U2_9BACT</name>
<reference evidence="1 2" key="1">
    <citation type="submission" date="2019-02" db="EMBL/GenBank/DDBJ databases">
        <title>Deep-cultivation of Planctomycetes and their phenomic and genomic characterization uncovers novel biology.</title>
        <authorList>
            <person name="Wiegand S."/>
            <person name="Jogler M."/>
            <person name="Boedeker C."/>
            <person name="Pinto D."/>
            <person name="Vollmers J."/>
            <person name="Rivas-Marin E."/>
            <person name="Kohn T."/>
            <person name="Peeters S.H."/>
            <person name="Heuer A."/>
            <person name="Rast P."/>
            <person name="Oberbeckmann S."/>
            <person name="Bunk B."/>
            <person name="Jeske O."/>
            <person name="Meyerdierks A."/>
            <person name="Storesund J.E."/>
            <person name="Kallscheuer N."/>
            <person name="Luecker S."/>
            <person name="Lage O.M."/>
            <person name="Pohl T."/>
            <person name="Merkel B.J."/>
            <person name="Hornburger P."/>
            <person name="Mueller R.-W."/>
            <person name="Bruemmer F."/>
            <person name="Labrenz M."/>
            <person name="Spormann A.M."/>
            <person name="Op den Camp H."/>
            <person name="Overmann J."/>
            <person name="Amann R."/>
            <person name="Jetten M.S.M."/>
            <person name="Mascher T."/>
            <person name="Medema M.H."/>
            <person name="Devos D.P."/>
            <person name="Kaster A.-K."/>
            <person name="Ovreas L."/>
            <person name="Rohde M."/>
            <person name="Galperin M.Y."/>
            <person name="Jogler C."/>
        </authorList>
    </citation>
    <scope>NUCLEOTIDE SEQUENCE [LARGE SCALE GENOMIC DNA]</scope>
    <source>
        <strain evidence="1 2">Q31a</strain>
    </source>
</reference>
<dbReference type="Proteomes" id="UP000318017">
    <property type="component" value="Chromosome"/>
</dbReference>
<proteinExistence type="predicted"/>
<evidence type="ECO:0000313" key="2">
    <source>
        <dbReference type="Proteomes" id="UP000318017"/>
    </source>
</evidence>
<dbReference type="KEGG" id="ahel:Q31a_19160"/>
<protein>
    <submittedName>
        <fullName evidence="1">Uncharacterized protein</fullName>
    </submittedName>
</protein>
<keyword evidence="2" id="KW-1185">Reference proteome</keyword>
<accession>A0A518G4U2</accession>
<evidence type="ECO:0000313" key="1">
    <source>
        <dbReference type="EMBL" id="QDV23613.1"/>
    </source>
</evidence>
<dbReference type="EMBL" id="CP036298">
    <property type="protein sequence ID" value="QDV23613.1"/>
    <property type="molecule type" value="Genomic_DNA"/>
</dbReference>
<organism evidence="1 2">
    <name type="scientific">Aureliella helgolandensis</name>
    <dbReference type="NCBI Taxonomy" id="2527968"/>
    <lineage>
        <taxon>Bacteria</taxon>
        <taxon>Pseudomonadati</taxon>
        <taxon>Planctomycetota</taxon>
        <taxon>Planctomycetia</taxon>
        <taxon>Pirellulales</taxon>
        <taxon>Pirellulaceae</taxon>
        <taxon>Aureliella</taxon>
    </lineage>
</organism>
<gene>
    <name evidence="1" type="ORF">Q31a_19160</name>
</gene>